<dbReference type="AlphaFoldDB" id="A0AA96Y7Y8"/>
<protein>
    <submittedName>
        <fullName evidence="2">NAD(P)-binding protein</fullName>
    </submittedName>
</protein>
<dbReference type="Gene3D" id="3.90.660.10">
    <property type="match status" value="1"/>
</dbReference>
<reference evidence="2" key="1">
    <citation type="submission" date="2020-05" db="EMBL/GenBank/DDBJ databases">
        <authorList>
            <person name="Zhu T."/>
            <person name="Keshari N."/>
            <person name="Lu X."/>
        </authorList>
    </citation>
    <scope>NUCLEOTIDE SEQUENCE</scope>
    <source>
        <strain evidence="2">NK1-22</strain>
    </source>
</reference>
<evidence type="ECO:0000313" key="2">
    <source>
        <dbReference type="EMBL" id="WOB45675.1"/>
    </source>
</evidence>
<organism evidence="2">
    <name type="scientific">Thermoleptolyngbya oregonensis NK1-22</name>
    <dbReference type="NCBI Taxonomy" id="2547457"/>
    <lineage>
        <taxon>Bacteria</taxon>
        <taxon>Bacillati</taxon>
        <taxon>Cyanobacteriota</taxon>
        <taxon>Cyanophyceae</taxon>
        <taxon>Oculatellales</taxon>
        <taxon>Oculatellaceae</taxon>
        <taxon>Thermoleptolyngbya</taxon>
    </lineage>
</organism>
<dbReference type="Pfam" id="PF13450">
    <property type="entry name" value="NAD_binding_8"/>
    <property type="match status" value="1"/>
</dbReference>
<dbReference type="Gene3D" id="3.50.50.60">
    <property type="entry name" value="FAD/NAD(P)-binding domain"/>
    <property type="match status" value="1"/>
</dbReference>
<evidence type="ECO:0000259" key="1">
    <source>
        <dbReference type="Pfam" id="PF01593"/>
    </source>
</evidence>
<gene>
    <name evidence="2" type="ORF">HNI00_06930</name>
</gene>
<dbReference type="EMBL" id="CP053540">
    <property type="protein sequence ID" value="WOB45675.1"/>
    <property type="molecule type" value="Genomic_DNA"/>
</dbReference>
<accession>A0AA96Y7Y8</accession>
<dbReference type="KEGG" id="tog:HNI00_06930"/>
<proteinExistence type="predicted"/>
<dbReference type="PANTHER" id="PTHR16128:SF5">
    <property type="entry name" value="FAD_NAD(P)-BINDING OXIDOREDUCTASE FAMILY PROTEIN"/>
    <property type="match status" value="1"/>
</dbReference>
<dbReference type="Pfam" id="PF01593">
    <property type="entry name" value="Amino_oxidase"/>
    <property type="match status" value="1"/>
</dbReference>
<sequence>MANIDIANIDTTDVDTADVNSTNVDTANVDTTDIADIAIDIAIVGAGLSGLVCTQRLHRAGYQAVVLEKSRGLGGRMATRRLPDTCADHGLRWLEAQGPQSQQLIQAMLGRGLEPWAGTVYRWQPDEFIPLPATPRYVAADGITAVAKQLGAGLEICRGQRVVAISSASQGWALTLESLAGDRQTLSAKALVMAIPAPQALDLLQPLGSVLEADLLGALAAVQFNPCITAIACFSEAERALFEALPWAAVQCPPEAPVAWISQESSKGRNPDCPALVVQSSAAFAAAHLDETDLTSAGTALLDYAKMHLLSGLPAPQILPQVLQVHRWRYATVRSPYSQTYLSASQPAPLVLAGDWCSSDETPNPGIEQALESGIAAADAINALLDSRPLPGVDYSAPSSAPVPLRF</sequence>
<dbReference type="PANTHER" id="PTHR16128">
    <property type="entry name" value="FAD/NAD(P)-BINDING OXIDOREDUCTASE FAMILY PROTEIN"/>
    <property type="match status" value="1"/>
</dbReference>
<dbReference type="InterPro" id="IPR002937">
    <property type="entry name" value="Amino_oxidase"/>
</dbReference>
<feature type="domain" description="Amine oxidase" evidence="1">
    <location>
        <begin position="137"/>
        <end position="381"/>
    </location>
</feature>
<dbReference type="SUPFAM" id="SSF51905">
    <property type="entry name" value="FAD/NAD(P)-binding domain"/>
    <property type="match status" value="1"/>
</dbReference>
<name>A0AA96Y7Y8_9CYAN</name>
<dbReference type="InterPro" id="IPR036188">
    <property type="entry name" value="FAD/NAD-bd_sf"/>
</dbReference>
<dbReference type="GO" id="GO:0016491">
    <property type="term" value="F:oxidoreductase activity"/>
    <property type="evidence" value="ECO:0007669"/>
    <property type="project" value="InterPro"/>
</dbReference>